<dbReference type="PANTHER" id="PTHR46558:SF11">
    <property type="entry name" value="HTH-TYPE TRANSCRIPTIONAL REGULATOR XRE"/>
    <property type="match status" value="1"/>
</dbReference>
<dbReference type="InterPro" id="IPR001387">
    <property type="entry name" value="Cro/C1-type_HTH"/>
</dbReference>
<dbReference type="CDD" id="cd00093">
    <property type="entry name" value="HTH_XRE"/>
    <property type="match status" value="1"/>
</dbReference>
<dbReference type="Proteomes" id="UP000323274">
    <property type="component" value="Unassembled WGS sequence"/>
</dbReference>
<dbReference type="EMBL" id="BJJW01000009">
    <property type="protein sequence ID" value="GDZ84285.1"/>
    <property type="molecule type" value="Genomic_DNA"/>
</dbReference>
<sequence>MHIGIKIKQLRISQGLTQQEFADKLFISYQSVSNWERQKRHPTAEMMLTMIETFNLPLDFFIMAHDKAHDNEEDLILSAFLTNMSHNLDEIPTLKSIQKVSGISIHRIKAYFPSFDDIIYAFINKIDQSIKTQVADSLATNKPVLETFIDDMAPMLYQKKDALHILYTRPYIRGVCIKFIRSKYKYLLVQYNRDNQTDALRTEYLIETLMAFISVWMSQEIPEPLSEFQSRIRQLTDSRISIWLS</sequence>
<feature type="domain" description="HTH cro/C1-type" evidence="2">
    <location>
        <begin position="7"/>
        <end position="61"/>
    </location>
</feature>
<name>A0A5A5U2X1_LEUCI</name>
<keyword evidence="1" id="KW-0238">DNA-binding</keyword>
<dbReference type="PANTHER" id="PTHR46558">
    <property type="entry name" value="TRACRIPTIONAL REGULATORY PROTEIN-RELATED-RELATED"/>
    <property type="match status" value="1"/>
</dbReference>
<dbReference type="RefSeq" id="WP_149334626.1">
    <property type="nucleotide sequence ID" value="NZ_BJJW01000009.1"/>
</dbReference>
<accession>A0A5A5U2X1</accession>
<evidence type="ECO:0000259" key="2">
    <source>
        <dbReference type="PROSITE" id="PS50943"/>
    </source>
</evidence>
<dbReference type="AlphaFoldDB" id="A0A5A5U2X1"/>
<dbReference type="SMART" id="SM00530">
    <property type="entry name" value="HTH_XRE"/>
    <property type="match status" value="1"/>
</dbReference>
<gene>
    <name evidence="3" type="ORF">LCIT_15270</name>
</gene>
<organism evidence="3 4">
    <name type="scientific">Leuconostoc citreum</name>
    <dbReference type="NCBI Taxonomy" id="33964"/>
    <lineage>
        <taxon>Bacteria</taxon>
        <taxon>Bacillati</taxon>
        <taxon>Bacillota</taxon>
        <taxon>Bacilli</taxon>
        <taxon>Lactobacillales</taxon>
        <taxon>Lactobacillaceae</taxon>
        <taxon>Leuconostoc</taxon>
    </lineage>
</organism>
<comment type="caution">
    <text evidence="3">The sequence shown here is derived from an EMBL/GenBank/DDBJ whole genome shotgun (WGS) entry which is preliminary data.</text>
</comment>
<dbReference type="Gene3D" id="1.10.260.40">
    <property type="entry name" value="lambda repressor-like DNA-binding domains"/>
    <property type="match status" value="1"/>
</dbReference>
<dbReference type="Pfam" id="PF01381">
    <property type="entry name" value="HTH_3"/>
    <property type="match status" value="1"/>
</dbReference>
<dbReference type="GO" id="GO:0003677">
    <property type="term" value="F:DNA binding"/>
    <property type="evidence" value="ECO:0007669"/>
    <property type="project" value="UniProtKB-KW"/>
</dbReference>
<protein>
    <recommendedName>
        <fullName evidence="2">HTH cro/C1-type domain-containing protein</fullName>
    </recommendedName>
</protein>
<reference evidence="3 4" key="1">
    <citation type="submission" date="2019-04" db="EMBL/GenBank/DDBJ databases">
        <title>A pseudo-fructophilic Leuconostoc citreum strain F192-5 isolated from peel of satsuma mandarin: the first report for isolation and characterization of strain-dependent fructophilic-like characteristics.</title>
        <authorList>
            <person name="Maeno S."/>
            <person name="Tanizawa Y."/>
            <person name="Kajikawa A."/>
            <person name="Kanesaki Y."/>
            <person name="Kubota E."/>
            <person name="Arita M."/>
            <person name="Leon D."/>
            <person name="Endo A."/>
        </authorList>
    </citation>
    <scope>NUCLEOTIDE SEQUENCE [LARGE SCALE GENOMIC DNA]</scope>
    <source>
        <strain evidence="3 4">F192-5</strain>
    </source>
</reference>
<dbReference type="PROSITE" id="PS50943">
    <property type="entry name" value="HTH_CROC1"/>
    <property type="match status" value="1"/>
</dbReference>
<proteinExistence type="predicted"/>
<evidence type="ECO:0000256" key="1">
    <source>
        <dbReference type="ARBA" id="ARBA00023125"/>
    </source>
</evidence>
<dbReference type="InterPro" id="IPR010982">
    <property type="entry name" value="Lambda_DNA-bd_dom_sf"/>
</dbReference>
<evidence type="ECO:0000313" key="4">
    <source>
        <dbReference type="Proteomes" id="UP000323274"/>
    </source>
</evidence>
<evidence type="ECO:0000313" key="3">
    <source>
        <dbReference type="EMBL" id="GDZ84285.1"/>
    </source>
</evidence>
<dbReference type="SUPFAM" id="SSF47413">
    <property type="entry name" value="lambda repressor-like DNA-binding domains"/>
    <property type="match status" value="1"/>
</dbReference>